<comment type="caution">
    <text evidence="1">The sequence shown here is derived from an EMBL/GenBank/DDBJ whole genome shotgun (WGS) entry which is preliminary data.</text>
</comment>
<reference evidence="1" key="2">
    <citation type="submission" date="2023-01" db="EMBL/GenBank/DDBJ databases">
        <authorList>
            <person name="Petersen C."/>
        </authorList>
    </citation>
    <scope>NUCLEOTIDE SEQUENCE</scope>
    <source>
        <strain evidence="1">IBT 17514</strain>
    </source>
</reference>
<sequence>MRFDTFYLGDHRHFLSLSPGRPPLPYIKGWRFTAQAYVPPPSTPVFPNNMAYEESDCEELARLDPVDFCLLHPPLVGEMGSTTLDLEIVDLMAVREPRNSEVFTVKVLQGISEKPLPKMLVAKVYDPLYLDDAETWMAGYRVMDRFYTHETRVYYDLSEFQGQTIPQCYG</sequence>
<proteinExistence type="predicted"/>
<evidence type="ECO:0000313" key="2">
    <source>
        <dbReference type="Proteomes" id="UP001215712"/>
    </source>
</evidence>
<name>A0AAD6HIU7_9EURO</name>
<organism evidence="1 2">
    <name type="scientific">Penicillium malachiteum</name>
    <dbReference type="NCBI Taxonomy" id="1324776"/>
    <lineage>
        <taxon>Eukaryota</taxon>
        <taxon>Fungi</taxon>
        <taxon>Dikarya</taxon>
        <taxon>Ascomycota</taxon>
        <taxon>Pezizomycotina</taxon>
        <taxon>Eurotiomycetes</taxon>
        <taxon>Eurotiomycetidae</taxon>
        <taxon>Eurotiales</taxon>
        <taxon>Aspergillaceae</taxon>
        <taxon>Penicillium</taxon>
    </lineage>
</organism>
<reference evidence="1" key="1">
    <citation type="journal article" date="2023" name="IMA Fungus">
        <title>Comparative genomic study of the Penicillium genus elucidates a diverse pangenome and 15 lateral gene transfer events.</title>
        <authorList>
            <person name="Petersen C."/>
            <person name="Sorensen T."/>
            <person name="Nielsen M.R."/>
            <person name="Sondergaard T.E."/>
            <person name="Sorensen J.L."/>
            <person name="Fitzpatrick D.A."/>
            <person name="Frisvad J.C."/>
            <person name="Nielsen K.L."/>
        </authorList>
    </citation>
    <scope>NUCLEOTIDE SEQUENCE</scope>
    <source>
        <strain evidence="1">IBT 17514</strain>
    </source>
</reference>
<dbReference type="EMBL" id="JAQJAN010000011">
    <property type="protein sequence ID" value="KAJ5719218.1"/>
    <property type="molecule type" value="Genomic_DNA"/>
</dbReference>
<protein>
    <submittedName>
        <fullName evidence="1">Uncharacterized protein</fullName>
    </submittedName>
</protein>
<gene>
    <name evidence="1" type="ORF">N7493_007673</name>
</gene>
<dbReference type="AlphaFoldDB" id="A0AAD6HIU7"/>
<keyword evidence="2" id="KW-1185">Reference proteome</keyword>
<accession>A0AAD6HIU7</accession>
<dbReference type="Proteomes" id="UP001215712">
    <property type="component" value="Unassembled WGS sequence"/>
</dbReference>
<evidence type="ECO:0000313" key="1">
    <source>
        <dbReference type="EMBL" id="KAJ5719218.1"/>
    </source>
</evidence>